<reference evidence="1 2" key="1">
    <citation type="submission" date="2019-02" db="EMBL/GenBank/DDBJ databases">
        <title>Genomic Encyclopedia of Archaeal and Bacterial Type Strains, Phase II (KMG-II): from individual species to whole genera.</title>
        <authorList>
            <person name="Goeker M."/>
        </authorList>
    </citation>
    <scope>NUCLEOTIDE SEQUENCE [LARGE SCALE GENOMIC DNA]</scope>
    <source>
        <strain evidence="1 2">DSM 18101</strain>
    </source>
</reference>
<dbReference type="OrthoDB" id="119457at2"/>
<comment type="caution">
    <text evidence="1">The sequence shown here is derived from an EMBL/GenBank/DDBJ whole genome shotgun (WGS) entry which is preliminary data.</text>
</comment>
<gene>
    <name evidence="1" type="ORF">BDD14_0693</name>
</gene>
<keyword evidence="2" id="KW-1185">Reference proteome</keyword>
<name>A0A4Q7YQA2_9BACT</name>
<evidence type="ECO:0000313" key="1">
    <source>
        <dbReference type="EMBL" id="RZU39324.1"/>
    </source>
</evidence>
<proteinExistence type="predicted"/>
<sequence>MPRQIDPSMYSALQTGTIIPFFIAELAFKTSVQRVWSGVGNLTVDGQLFVGVGSFAQVGTIQEGTNVEAYGTTLTLSGIDPVLLEESLVDVQPGAQAIIWFGLMNQAGNVIGTPYQIFSGTMDQPSVSVGPDSITITLALENRMIDLSRASNRRYTSADQRIQYPTDSGFSWVEVLNDQALIWGS</sequence>
<dbReference type="RefSeq" id="WP_130417549.1">
    <property type="nucleotide sequence ID" value="NZ_SHKW01000001.1"/>
</dbReference>
<protein>
    <submittedName>
        <fullName evidence="1">Uncharacterized protein</fullName>
    </submittedName>
</protein>
<dbReference type="AlphaFoldDB" id="A0A4Q7YQA2"/>
<organism evidence="1 2">
    <name type="scientific">Edaphobacter modestus</name>
    <dbReference type="NCBI Taxonomy" id="388466"/>
    <lineage>
        <taxon>Bacteria</taxon>
        <taxon>Pseudomonadati</taxon>
        <taxon>Acidobacteriota</taxon>
        <taxon>Terriglobia</taxon>
        <taxon>Terriglobales</taxon>
        <taxon>Acidobacteriaceae</taxon>
        <taxon>Edaphobacter</taxon>
    </lineage>
</organism>
<accession>A0A4Q7YQA2</accession>
<evidence type="ECO:0000313" key="2">
    <source>
        <dbReference type="Proteomes" id="UP000292958"/>
    </source>
</evidence>
<dbReference type="Proteomes" id="UP000292958">
    <property type="component" value="Unassembled WGS sequence"/>
</dbReference>
<dbReference type="EMBL" id="SHKW01000001">
    <property type="protein sequence ID" value="RZU39324.1"/>
    <property type="molecule type" value="Genomic_DNA"/>
</dbReference>